<name>A0A934MIP2_9HYPH</name>
<dbReference type="InterPro" id="IPR022002">
    <property type="entry name" value="ChsH2_Znr"/>
</dbReference>
<dbReference type="Gene3D" id="6.10.30.10">
    <property type="match status" value="1"/>
</dbReference>
<reference evidence="3" key="1">
    <citation type="submission" date="2020-12" db="EMBL/GenBank/DDBJ databases">
        <title>Bacterial taxonomy.</title>
        <authorList>
            <person name="Pan X."/>
        </authorList>
    </citation>
    <scope>NUCLEOTIDE SEQUENCE</scope>
    <source>
        <strain evidence="3">B2012</strain>
    </source>
</reference>
<sequence length="138" mass="15249">MTDAIAKPRPPKNGAERPFWEGLAEGKIRVQQCDHCGTKRFPASRYCPACHKAGARWVAVEPTGTVQSFCVFHKSYFPGFAAEMPYAVVEVKLDCGVEFFSNMVDTPNEAIHTGQRVRAAFVAEDDVVLLKFRPADAS</sequence>
<keyword evidence="4" id="KW-1185">Reference proteome</keyword>
<evidence type="ECO:0000313" key="3">
    <source>
        <dbReference type="EMBL" id="MBJ3778120.1"/>
    </source>
</evidence>
<evidence type="ECO:0000259" key="1">
    <source>
        <dbReference type="Pfam" id="PF01796"/>
    </source>
</evidence>
<feature type="domain" description="ChsH2 C-terminal OB-fold" evidence="1">
    <location>
        <begin position="57"/>
        <end position="122"/>
    </location>
</feature>
<dbReference type="InterPro" id="IPR012340">
    <property type="entry name" value="NA-bd_OB-fold"/>
</dbReference>
<dbReference type="PANTHER" id="PTHR34075:SF5">
    <property type="entry name" value="BLR3430 PROTEIN"/>
    <property type="match status" value="1"/>
</dbReference>
<comment type="caution">
    <text evidence="3">The sequence shown here is derived from an EMBL/GenBank/DDBJ whole genome shotgun (WGS) entry which is preliminary data.</text>
</comment>
<dbReference type="InterPro" id="IPR002878">
    <property type="entry name" value="ChsH2_C"/>
</dbReference>
<proteinExistence type="predicted"/>
<dbReference type="InterPro" id="IPR052513">
    <property type="entry name" value="Thioester_dehydratase-like"/>
</dbReference>
<dbReference type="SUPFAM" id="SSF50249">
    <property type="entry name" value="Nucleic acid-binding proteins"/>
    <property type="match status" value="1"/>
</dbReference>
<organism evidence="3 4">
    <name type="scientific">Acuticoccus mangrovi</name>
    <dbReference type="NCBI Taxonomy" id="2796142"/>
    <lineage>
        <taxon>Bacteria</taxon>
        <taxon>Pseudomonadati</taxon>
        <taxon>Pseudomonadota</taxon>
        <taxon>Alphaproteobacteria</taxon>
        <taxon>Hyphomicrobiales</taxon>
        <taxon>Amorphaceae</taxon>
        <taxon>Acuticoccus</taxon>
    </lineage>
</organism>
<feature type="domain" description="ChsH2 rubredoxin-like zinc ribbon" evidence="2">
    <location>
        <begin position="20"/>
        <end position="52"/>
    </location>
</feature>
<dbReference type="Pfam" id="PF01796">
    <property type="entry name" value="OB_ChsH2_C"/>
    <property type="match status" value="1"/>
</dbReference>
<evidence type="ECO:0000259" key="2">
    <source>
        <dbReference type="Pfam" id="PF12172"/>
    </source>
</evidence>
<dbReference type="Proteomes" id="UP000609531">
    <property type="component" value="Unassembled WGS sequence"/>
</dbReference>
<evidence type="ECO:0000313" key="4">
    <source>
        <dbReference type="Proteomes" id="UP000609531"/>
    </source>
</evidence>
<dbReference type="EMBL" id="JAEKJA010000023">
    <property type="protein sequence ID" value="MBJ3778120.1"/>
    <property type="molecule type" value="Genomic_DNA"/>
</dbReference>
<dbReference type="PANTHER" id="PTHR34075">
    <property type="entry name" value="BLR3430 PROTEIN"/>
    <property type="match status" value="1"/>
</dbReference>
<dbReference type="AlphaFoldDB" id="A0A934MIP2"/>
<dbReference type="Pfam" id="PF12172">
    <property type="entry name" value="zf-ChsH2"/>
    <property type="match status" value="1"/>
</dbReference>
<accession>A0A934MIP2</accession>
<dbReference type="RefSeq" id="WP_198884022.1">
    <property type="nucleotide sequence ID" value="NZ_JAEKJA010000023.1"/>
</dbReference>
<protein>
    <submittedName>
        <fullName evidence="3">OB-fold domain-containing protein</fullName>
    </submittedName>
</protein>
<gene>
    <name evidence="3" type="ORF">JCR33_20635</name>
</gene>